<dbReference type="InterPro" id="IPR009038">
    <property type="entry name" value="GOLD_dom"/>
</dbReference>
<comment type="similarity">
    <text evidence="2">Belongs to the EMP24/GP25L family.</text>
</comment>
<feature type="domain" description="GOLD" evidence="8">
    <location>
        <begin position="200"/>
        <end position="376"/>
    </location>
</feature>
<keyword evidence="10" id="KW-1185">Reference proteome</keyword>
<keyword evidence="6 7" id="KW-0472">Membrane</keyword>
<dbReference type="Pfam" id="PF01105">
    <property type="entry name" value="EMP24_GP25L"/>
    <property type="match status" value="2"/>
</dbReference>
<dbReference type="PANTHER" id="PTHR22811">
    <property type="entry name" value="TRANSMEMBRANE EMP24 DOMAIN-CONTAINING PROTEIN"/>
    <property type="match status" value="1"/>
</dbReference>
<evidence type="ECO:0000256" key="7">
    <source>
        <dbReference type="SAM" id="Phobius"/>
    </source>
</evidence>
<dbReference type="EMBL" id="JAVFWL010000001">
    <property type="protein sequence ID" value="KAK6731480.1"/>
    <property type="molecule type" value="Genomic_DNA"/>
</dbReference>
<keyword evidence="4" id="KW-0732">Signal</keyword>
<evidence type="ECO:0000256" key="5">
    <source>
        <dbReference type="ARBA" id="ARBA00022989"/>
    </source>
</evidence>
<organism evidence="9 10">
    <name type="scientific">Necator americanus</name>
    <name type="common">Human hookworm</name>
    <dbReference type="NCBI Taxonomy" id="51031"/>
    <lineage>
        <taxon>Eukaryota</taxon>
        <taxon>Metazoa</taxon>
        <taxon>Ecdysozoa</taxon>
        <taxon>Nematoda</taxon>
        <taxon>Chromadorea</taxon>
        <taxon>Rhabditida</taxon>
        <taxon>Rhabditina</taxon>
        <taxon>Rhabditomorpha</taxon>
        <taxon>Strongyloidea</taxon>
        <taxon>Ancylostomatidae</taxon>
        <taxon>Bunostominae</taxon>
        <taxon>Necator</taxon>
    </lineage>
</organism>
<evidence type="ECO:0000259" key="8">
    <source>
        <dbReference type="SMART" id="SM01190"/>
    </source>
</evidence>
<proteinExistence type="inferred from homology"/>
<comment type="subcellular location">
    <subcellularLocation>
        <location evidence="1">Membrane</location>
        <topology evidence="1">Single-pass type I membrane protein</topology>
    </subcellularLocation>
</comment>
<protein>
    <recommendedName>
        <fullName evidence="8">GOLD domain-containing protein</fullName>
    </recommendedName>
</protein>
<evidence type="ECO:0000256" key="4">
    <source>
        <dbReference type="ARBA" id="ARBA00022729"/>
    </source>
</evidence>
<name>A0ABR1C158_NECAM</name>
<dbReference type="SMART" id="SM01190">
    <property type="entry name" value="EMP24_GP25L"/>
    <property type="match status" value="1"/>
</dbReference>
<sequence>MIMDSKAMCVYVGYESGTILHVNLLQRSAVNPSMSLRLTPPSGIYTQWDQKRKGAEVFREHNLTETGDYEICILVPRPLRVTLVLFAFHPIRYSRSIEESFKTKELTENFIDAHNKLMDNLFHIIINMRYYITVSASDEMMQQANSFYIQAYVIVFCAAAIIVAMLQAHIFAAKMLLFLSLLSLILYETYQISSYANYQQISMDLDSKTTCVYFEFHIGTILYINLLQRSTLNPSMSLRLTSPSGNFSQWEQQRRGRAKEHGVTENGDHEICIILERPLRVTLIVFVFDPIKYNQIIEDSFKSKELTENIADALNELLENLLYILITIKYYVKISASDELIQHSNSFYIQAYVIIFCITAIIVAIIQVNIVHRMFESKSTRKRT</sequence>
<evidence type="ECO:0000313" key="10">
    <source>
        <dbReference type="Proteomes" id="UP001303046"/>
    </source>
</evidence>
<evidence type="ECO:0000256" key="1">
    <source>
        <dbReference type="ARBA" id="ARBA00004479"/>
    </source>
</evidence>
<accession>A0ABR1C158</accession>
<reference evidence="9 10" key="1">
    <citation type="submission" date="2023-08" db="EMBL/GenBank/DDBJ databases">
        <title>A Necator americanus chromosomal reference genome.</title>
        <authorList>
            <person name="Ilik V."/>
            <person name="Petrzelkova K.J."/>
            <person name="Pardy F."/>
            <person name="Fuh T."/>
            <person name="Niatou-Singa F.S."/>
            <person name="Gouil Q."/>
            <person name="Baker L."/>
            <person name="Ritchie M.E."/>
            <person name="Jex A.R."/>
            <person name="Gazzola D."/>
            <person name="Li H."/>
            <person name="Toshio Fujiwara R."/>
            <person name="Zhan B."/>
            <person name="Aroian R.V."/>
            <person name="Pafco B."/>
            <person name="Schwarz E.M."/>
        </authorList>
    </citation>
    <scope>NUCLEOTIDE SEQUENCE [LARGE SCALE GENOMIC DNA]</scope>
    <source>
        <strain evidence="9 10">Aroian</strain>
        <tissue evidence="9">Whole animal</tissue>
    </source>
</reference>
<evidence type="ECO:0000256" key="3">
    <source>
        <dbReference type="ARBA" id="ARBA00022692"/>
    </source>
</evidence>
<feature type="transmembrane region" description="Helical" evidence="7">
    <location>
        <begin position="347"/>
        <end position="371"/>
    </location>
</feature>
<evidence type="ECO:0000256" key="6">
    <source>
        <dbReference type="ARBA" id="ARBA00023136"/>
    </source>
</evidence>
<dbReference type="InterPro" id="IPR015720">
    <property type="entry name" value="Emp24-like"/>
</dbReference>
<evidence type="ECO:0000313" key="9">
    <source>
        <dbReference type="EMBL" id="KAK6731480.1"/>
    </source>
</evidence>
<gene>
    <name evidence="9" type="primary">Necator_chrI.g3883</name>
    <name evidence="9" type="ORF">RB195_007754</name>
</gene>
<keyword evidence="3 7" id="KW-0812">Transmembrane</keyword>
<evidence type="ECO:0000256" key="2">
    <source>
        <dbReference type="ARBA" id="ARBA00007104"/>
    </source>
</evidence>
<dbReference type="Proteomes" id="UP001303046">
    <property type="component" value="Unassembled WGS sequence"/>
</dbReference>
<feature type="transmembrane region" description="Helical" evidence="7">
    <location>
        <begin position="147"/>
        <end position="165"/>
    </location>
</feature>
<keyword evidence="5 7" id="KW-1133">Transmembrane helix</keyword>
<comment type="caution">
    <text evidence="9">The sequence shown here is derived from an EMBL/GenBank/DDBJ whole genome shotgun (WGS) entry which is preliminary data.</text>
</comment>